<dbReference type="InterPro" id="IPR042150">
    <property type="entry name" value="MmRce1-like"/>
</dbReference>
<keyword evidence="3" id="KW-0378">Hydrolase</keyword>
<feature type="transmembrane region" description="Helical" evidence="1">
    <location>
        <begin position="100"/>
        <end position="125"/>
    </location>
</feature>
<dbReference type="GO" id="GO:0006508">
    <property type="term" value="P:proteolysis"/>
    <property type="evidence" value="ECO:0007669"/>
    <property type="project" value="UniProtKB-KW"/>
</dbReference>
<keyword evidence="3" id="KW-0645">Protease</keyword>
<dbReference type="Pfam" id="PF02517">
    <property type="entry name" value="Rce1-like"/>
    <property type="match status" value="1"/>
</dbReference>
<feature type="transmembrane region" description="Helical" evidence="1">
    <location>
        <begin position="21"/>
        <end position="47"/>
    </location>
</feature>
<feature type="transmembrane region" description="Helical" evidence="1">
    <location>
        <begin position="252"/>
        <end position="275"/>
    </location>
</feature>
<keyword evidence="4" id="KW-1185">Reference proteome</keyword>
<dbReference type="OrthoDB" id="3693644at2"/>
<dbReference type="PATRIC" id="fig|1125718.3.peg.2296"/>
<dbReference type="PANTHER" id="PTHR35797:SF1">
    <property type="entry name" value="PROTEASE"/>
    <property type="match status" value="1"/>
</dbReference>
<feature type="transmembrane region" description="Helical" evidence="1">
    <location>
        <begin position="196"/>
        <end position="216"/>
    </location>
</feature>
<dbReference type="Proteomes" id="UP000002941">
    <property type="component" value="Unassembled WGS sequence"/>
</dbReference>
<evidence type="ECO:0000313" key="3">
    <source>
        <dbReference type="EMBL" id="EJF39459.1"/>
    </source>
</evidence>
<organism evidence="3 4">
    <name type="scientific">Actinomyces massiliensis F0489</name>
    <dbReference type="NCBI Taxonomy" id="1125718"/>
    <lineage>
        <taxon>Bacteria</taxon>
        <taxon>Bacillati</taxon>
        <taxon>Actinomycetota</taxon>
        <taxon>Actinomycetes</taxon>
        <taxon>Actinomycetales</taxon>
        <taxon>Actinomycetaceae</taxon>
        <taxon>Actinomyces</taxon>
    </lineage>
</organism>
<protein>
    <submittedName>
        <fullName evidence="3">CAAX protease self-immunity</fullName>
    </submittedName>
</protein>
<comment type="caution">
    <text evidence="3">The sequence shown here is derived from an EMBL/GenBank/DDBJ whole genome shotgun (WGS) entry which is preliminary data.</text>
</comment>
<feature type="transmembrane region" description="Helical" evidence="1">
    <location>
        <begin position="59"/>
        <end position="79"/>
    </location>
</feature>
<feature type="domain" description="CAAX prenyl protease 2/Lysostaphin resistance protein A-like" evidence="2">
    <location>
        <begin position="166"/>
        <end position="265"/>
    </location>
</feature>
<dbReference type="AlphaFoldDB" id="J0MYF3"/>
<keyword evidence="1" id="KW-0812">Transmembrane</keyword>
<gene>
    <name evidence="3" type="ORF">HMPREF1318_0125</name>
</gene>
<keyword evidence="1" id="KW-0472">Membrane</keyword>
<dbReference type="EMBL" id="AKFT01000177">
    <property type="protein sequence ID" value="EJF39459.1"/>
    <property type="molecule type" value="Genomic_DNA"/>
</dbReference>
<proteinExistence type="predicted"/>
<feature type="transmembrane region" description="Helical" evidence="1">
    <location>
        <begin position="152"/>
        <end position="175"/>
    </location>
</feature>
<feature type="transmembrane region" description="Helical" evidence="1">
    <location>
        <begin position="222"/>
        <end position="245"/>
    </location>
</feature>
<dbReference type="GO" id="GO:0080120">
    <property type="term" value="P:CAAX-box protein maturation"/>
    <property type="evidence" value="ECO:0007669"/>
    <property type="project" value="UniProtKB-ARBA"/>
</dbReference>
<dbReference type="InterPro" id="IPR003675">
    <property type="entry name" value="Rce1/LyrA-like_dom"/>
</dbReference>
<dbReference type="PANTHER" id="PTHR35797">
    <property type="entry name" value="PROTEASE-RELATED"/>
    <property type="match status" value="1"/>
</dbReference>
<dbReference type="GO" id="GO:0004175">
    <property type="term" value="F:endopeptidase activity"/>
    <property type="evidence" value="ECO:0007669"/>
    <property type="project" value="UniProtKB-ARBA"/>
</dbReference>
<evidence type="ECO:0000256" key="1">
    <source>
        <dbReference type="SAM" id="Phobius"/>
    </source>
</evidence>
<dbReference type="RefSeq" id="WP_008732689.1">
    <property type="nucleotide sequence ID" value="NZ_AKFT01000177.1"/>
</dbReference>
<evidence type="ECO:0000313" key="4">
    <source>
        <dbReference type="Proteomes" id="UP000002941"/>
    </source>
</evidence>
<feature type="transmembrane region" description="Helical" evidence="1">
    <location>
        <begin position="281"/>
        <end position="303"/>
    </location>
</feature>
<sequence>MGITTAITTVTTAPKNVHWRAIGLFVAVAMGSAFALDAVCAATGGLGTPQGKLILVTRMFSPALASWVVCRFVTGASWLRAVGLRRGSPRSGNRRRILTSALIGILVVMAVTAAYLALAITVGWFHPDWAMTEQMEKLAALGSSKPLPPAHIFFILTVVQCLVAGCTINALAALGEETGWRGWLLSALSPLGTTRAVVFTGAVWGLWHAPLIAMGYEYEHQIPAALGIVLFTMFCMAFGTLLAWLRARSGSIWPAAITHGTLNAFATLPFVLVAPEDSWDLVTSSIAGVPAILMIMAVAAILLSRQCITLTSSTHPEAPDNMT</sequence>
<name>J0MYF3_9ACTO</name>
<dbReference type="eggNOG" id="COG1266">
    <property type="taxonomic scope" value="Bacteria"/>
</dbReference>
<evidence type="ECO:0000259" key="2">
    <source>
        <dbReference type="Pfam" id="PF02517"/>
    </source>
</evidence>
<keyword evidence="1" id="KW-1133">Transmembrane helix</keyword>
<accession>J0MYF3</accession>
<reference evidence="3 4" key="1">
    <citation type="submission" date="2012-05" db="EMBL/GenBank/DDBJ databases">
        <authorList>
            <person name="Harkins D.M."/>
            <person name="Madupu R."/>
            <person name="Durkin A.S."/>
            <person name="Torralba M."/>
            <person name="Methe B."/>
            <person name="Sutton G.G."/>
            <person name="Nelson K.E."/>
        </authorList>
    </citation>
    <scope>NUCLEOTIDE SEQUENCE [LARGE SCALE GENOMIC DNA]</scope>
    <source>
        <strain evidence="3 4">F0489</strain>
    </source>
</reference>